<reference evidence="2" key="1">
    <citation type="submission" date="2020-05" db="EMBL/GenBank/DDBJ databases">
        <authorList>
            <person name="Chiriac C."/>
            <person name="Salcher M."/>
            <person name="Ghai R."/>
            <person name="Kavagutti S V."/>
        </authorList>
    </citation>
    <scope>NUCLEOTIDE SEQUENCE</scope>
</reference>
<dbReference type="Pfam" id="PF13662">
    <property type="entry name" value="Toprim_4"/>
    <property type="match status" value="1"/>
</dbReference>
<dbReference type="InterPro" id="IPR027417">
    <property type="entry name" value="P-loop_NTPase"/>
</dbReference>
<gene>
    <name evidence="2" type="ORF">UFOVP1339_36</name>
</gene>
<dbReference type="PANTHER" id="PTHR12873:SF0">
    <property type="entry name" value="TWINKLE MTDNA HELICASE"/>
    <property type="match status" value="1"/>
</dbReference>
<dbReference type="SUPFAM" id="SSF56731">
    <property type="entry name" value="DNA primase core"/>
    <property type="match status" value="1"/>
</dbReference>
<dbReference type="InterPro" id="IPR006171">
    <property type="entry name" value="TOPRIM_dom"/>
</dbReference>
<accession>A0A6J5RWG0</accession>
<evidence type="ECO:0000313" key="2">
    <source>
        <dbReference type="EMBL" id="CAB4200271.1"/>
    </source>
</evidence>
<dbReference type="InterPro" id="IPR007694">
    <property type="entry name" value="DNA_helicase_DnaB-like_C"/>
</dbReference>
<dbReference type="Gene3D" id="3.40.1360.10">
    <property type="match status" value="1"/>
</dbReference>
<dbReference type="InterPro" id="IPR027032">
    <property type="entry name" value="Twinkle-like"/>
</dbReference>
<dbReference type="SUPFAM" id="SSF52540">
    <property type="entry name" value="P-loop containing nucleoside triphosphate hydrolases"/>
    <property type="match status" value="1"/>
</dbReference>
<dbReference type="GO" id="GO:0006260">
    <property type="term" value="P:DNA replication"/>
    <property type="evidence" value="ECO:0007669"/>
    <property type="project" value="InterPro"/>
</dbReference>
<dbReference type="Gene3D" id="3.40.50.300">
    <property type="entry name" value="P-loop containing nucleotide triphosphate hydrolases"/>
    <property type="match status" value="1"/>
</dbReference>
<dbReference type="CDD" id="cd01029">
    <property type="entry name" value="TOPRIM_primases"/>
    <property type="match status" value="1"/>
</dbReference>
<proteinExistence type="predicted"/>
<name>A0A6J5RWG0_9CAUD</name>
<dbReference type="GO" id="GO:0003697">
    <property type="term" value="F:single-stranded DNA binding"/>
    <property type="evidence" value="ECO:0007669"/>
    <property type="project" value="InterPro"/>
</dbReference>
<evidence type="ECO:0000259" key="1">
    <source>
        <dbReference type="PROSITE" id="PS51199"/>
    </source>
</evidence>
<sequence>MTTASPSQSPQTAPYGSATTAAGVAVFAPLEQKHLDGLEERGIDAETAVMLGVGASAKLPGDCIAFPFFDNGKHVATKYRTMTGEKRFTQDAGGAQIFWNVDCLRDESLNGQPVIITEGEFDAIAAIQSGYPRTISVPGGAPPEETDGEGKRYQFIDHAEELLRGCQEIILAVDADGAGANLLHDLRLRLGSHRCKFLSYPDETKDLNDVLQLYGSDAVGALIRSAKWIKVDGVYRLSDLPPVTPNVAYDCGMQDLWNHYRIRKGDFSVVTGLPGHGKTSFVNEITCRMAKAFKWNTCFASFEQSPQIDHRRALRSFHSMKLEKTMSQDERDRADAWIDERFSFLVPDEDDDITLQWFLEKAAAAVIRYNVDIMVLDPWNEMDHTRPKDMTMTEYVGFAIRQLRKFAKKYQVHLIVVAHPAKMLRAKDGKYPTPGLYDISDSAHWANKADIGVVVHRADLIESQDTSIRIVKSRYHQAIGKPGEIKGIWNEDTTRYTITEPTEG</sequence>
<organism evidence="2">
    <name type="scientific">uncultured Caudovirales phage</name>
    <dbReference type="NCBI Taxonomy" id="2100421"/>
    <lineage>
        <taxon>Viruses</taxon>
        <taxon>Duplodnaviria</taxon>
        <taxon>Heunggongvirae</taxon>
        <taxon>Uroviricota</taxon>
        <taxon>Caudoviricetes</taxon>
        <taxon>Peduoviridae</taxon>
        <taxon>Maltschvirus</taxon>
        <taxon>Maltschvirus maltsch</taxon>
    </lineage>
</organism>
<dbReference type="EMBL" id="LR797300">
    <property type="protein sequence ID" value="CAB4200271.1"/>
    <property type="molecule type" value="Genomic_DNA"/>
</dbReference>
<dbReference type="PROSITE" id="PS51199">
    <property type="entry name" value="SF4_HELICASE"/>
    <property type="match status" value="1"/>
</dbReference>
<dbReference type="InterPro" id="IPR034154">
    <property type="entry name" value="TOPRIM_DnaG/twinkle"/>
</dbReference>
<dbReference type="Pfam" id="PF03796">
    <property type="entry name" value="DnaB_C"/>
    <property type="match status" value="1"/>
</dbReference>
<protein>
    <submittedName>
        <fullName evidence="2">Archaeal primase DnaG/twinkle, TOPRIM domain</fullName>
    </submittedName>
</protein>
<feature type="domain" description="SF4 helicase" evidence="1">
    <location>
        <begin position="242"/>
        <end position="503"/>
    </location>
</feature>
<dbReference type="GO" id="GO:0005524">
    <property type="term" value="F:ATP binding"/>
    <property type="evidence" value="ECO:0007669"/>
    <property type="project" value="InterPro"/>
</dbReference>
<dbReference type="GO" id="GO:0043139">
    <property type="term" value="F:5'-3' DNA helicase activity"/>
    <property type="evidence" value="ECO:0007669"/>
    <property type="project" value="InterPro"/>
</dbReference>
<dbReference type="PANTHER" id="PTHR12873">
    <property type="entry name" value="T7-LIKE MITOCHONDRIAL DNA HELICASE"/>
    <property type="match status" value="1"/>
</dbReference>